<proteinExistence type="predicted"/>
<reference evidence="3" key="1">
    <citation type="journal article" date="2015" name="Genome Announc.">
        <title>Draft Genome Sequence of Thiostrepton-Producing Streptomyces azureus ATCC 14921.</title>
        <authorList>
            <person name="Sakihara K."/>
            <person name="Maeda J."/>
            <person name="Tashiro K."/>
            <person name="Fujino Y."/>
            <person name="Kuhara S."/>
            <person name="Ohshima T."/>
            <person name="Ogata S."/>
            <person name="Doi K."/>
        </authorList>
    </citation>
    <scope>NUCLEOTIDE SEQUENCE [LARGE SCALE GENOMIC DNA]</scope>
    <source>
        <strain evidence="3">ATCC14921</strain>
    </source>
</reference>
<protein>
    <submittedName>
        <fullName evidence="3">Membrane protein</fullName>
    </submittedName>
</protein>
<keyword evidence="2" id="KW-1133">Transmembrane helix</keyword>
<evidence type="ECO:0000313" key="4">
    <source>
        <dbReference type="Proteomes" id="UP000053859"/>
    </source>
</evidence>
<accession>A0A0K8PC75</accession>
<organism evidence="3 4">
    <name type="scientific">Streptomyces azureus</name>
    <dbReference type="NCBI Taxonomy" id="146537"/>
    <lineage>
        <taxon>Bacteria</taxon>
        <taxon>Bacillati</taxon>
        <taxon>Actinomycetota</taxon>
        <taxon>Actinomycetes</taxon>
        <taxon>Kitasatosporales</taxon>
        <taxon>Streptomycetaceae</taxon>
        <taxon>Streptomyces</taxon>
    </lineage>
</organism>
<dbReference type="PANTHER" id="PTHR38588:SF1">
    <property type="entry name" value="BLL0334 PROTEIN"/>
    <property type="match status" value="1"/>
</dbReference>
<gene>
    <name evidence="3" type="ORF">SAZU_0226</name>
</gene>
<feature type="compositionally biased region" description="Low complexity" evidence="1">
    <location>
        <begin position="253"/>
        <end position="274"/>
    </location>
</feature>
<feature type="compositionally biased region" description="Acidic residues" evidence="1">
    <location>
        <begin position="368"/>
        <end position="388"/>
    </location>
</feature>
<dbReference type="PANTHER" id="PTHR38588">
    <property type="entry name" value="BLL0334 PROTEIN"/>
    <property type="match status" value="1"/>
</dbReference>
<evidence type="ECO:0000256" key="2">
    <source>
        <dbReference type="SAM" id="Phobius"/>
    </source>
</evidence>
<dbReference type="AlphaFoldDB" id="A0A0K8PC75"/>
<dbReference type="Proteomes" id="UP000053859">
    <property type="component" value="Unassembled WGS sequence"/>
</dbReference>
<dbReference type="EMBL" id="DF968187">
    <property type="protein sequence ID" value="GAP45496.1"/>
    <property type="molecule type" value="Genomic_DNA"/>
</dbReference>
<dbReference type="Pfam" id="PF06240">
    <property type="entry name" value="COXG"/>
    <property type="match status" value="1"/>
</dbReference>
<dbReference type="InterPro" id="IPR010419">
    <property type="entry name" value="CO_DH_gsu"/>
</dbReference>
<feature type="region of interest" description="Disordered" evidence="1">
    <location>
        <begin position="192"/>
        <end position="417"/>
    </location>
</feature>
<dbReference type="InterPro" id="IPR023393">
    <property type="entry name" value="START-like_dom_sf"/>
</dbReference>
<keyword evidence="2" id="KW-0812">Transmembrane</keyword>
<name>A0A0K8PC75_STRAJ</name>
<evidence type="ECO:0000313" key="3">
    <source>
        <dbReference type="EMBL" id="GAP45496.1"/>
    </source>
</evidence>
<keyword evidence="2" id="KW-0472">Membrane</keyword>
<dbReference type="SUPFAM" id="SSF55961">
    <property type="entry name" value="Bet v1-like"/>
    <property type="match status" value="1"/>
</dbReference>
<sequence>MGEGGEDTPGGAYRGLIPKAGVRFGACWVESVHMEHEVFVPVPAERLREVLDDPARVARVVPGLQQDAGAEPVTGRLKIRVGSHSVTYRGAVRVSRADDGAYAVEGDATEARGTGSVKLALRIALRDAADGTTVVFDGTAAADGRIKDLPSDAVESAVTRLLNRFAEHLAAAAPETATPLATQDFEPRAATDYETTPDADDAALPPAPPAGAEGGTVAGASSPADGTSAEIPTDAGAAAGEGAAPGSAGGGSADEPLTAGAAETTSGTARETSAPGPDDETPASGHTADDARASGVGDAPSARGGADDARASGDGDGSSAPRNADRSSAPGDADEHPAPAADDDAPAPVPEPPAVFESDVPPSSFGPSDEEDEEDEDDEDDNDDEDIAEAAHARRTMIGRSAEEVDHAPPRGRYAPVPAPQTVMPAAPLRWAAPAAALALASAIVAVRALRRRR</sequence>
<feature type="compositionally biased region" description="Low complexity" evidence="1">
    <location>
        <begin position="234"/>
        <end position="246"/>
    </location>
</feature>
<keyword evidence="4" id="KW-1185">Reference proteome</keyword>
<dbReference type="PATRIC" id="fig|146537.3.peg.242"/>
<evidence type="ECO:0000256" key="1">
    <source>
        <dbReference type="SAM" id="MobiDB-lite"/>
    </source>
</evidence>
<feature type="transmembrane region" description="Helical" evidence="2">
    <location>
        <begin position="431"/>
        <end position="450"/>
    </location>
</feature>
<dbReference type="Gene3D" id="3.30.530.20">
    <property type="match status" value="1"/>
</dbReference>